<comment type="subcellular location">
    <subcellularLocation>
        <location evidence="1">Membrane</location>
        <topology evidence="1">Multi-pass membrane protein</topology>
    </subcellularLocation>
</comment>
<comment type="caution">
    <text evidence="7">The sequence shown here is derived from an EMBL/GenBank/DDBJ whole genome shotgun (WGS) entry which is preliminary data.</text>
</comment>
<sequence length="667" mass="69201">MVPLAVGSACGRLDYGAFAALGALPAGFASFQGVTRSRVAAVAVAGAGMAVSTFVGAATAAAAPWLLVAVVVVWGYVVGLAVCLGPRLSVAALQWPVGLLIASGMPLGPTEAALRAGLVLAGGLLQGALVAVSWAFRRGDPERTALAESYRILAVYASGLAAGHFGPPSATAFPAAVALTDPNPLLPMTARLRLLDLLEQAERIRASLATLAERAADDPSEAALRPAADAARALDLIADTLSAGRAERAGHSRELKELMPSLAVAPGTRGQLATEALFGQLRAVTRSLASLDTGPGRTPVNRKAISPAVPVGQDGMGWAALTLRANLALSGETGRHAVRLAVVAGLAEAMVQATGLFEGRWVVLTIFLVLKPDYTSTVYRSIQRAVGTAVGAGLGAAAAHLAHPSSVGLIVAAGIAVAAAYALFDVNYVVYSSFLTVFIVILLDIFGLSADTTAVARLTDTAVGAVLALIAYSVWPTWEGLTAQEKFVRLIDVHNTYITALLRSLARPVQTDPTRLRGLQAASRRARTDAEASSERLAAEPPQPPLTPTAARTLVAVVTQLAHTELLLHALVPPQAAAVGREEVGTRDADADRLEALATAFDIAMITLAEAVRTLQPPGPLPPLRQVQCTLGNRPTALDPRLLQITDHLVDTIHTLEHVLRRQLASP</sequence>
<dbReference type="Proteomes" id="UP001550044">
    <property type="component" value="Unassembled WGS sequence"/>
</dbReference>
<evidence type="ECO:0000313" key="7">
    <source>
        <dbReference type="EMBL" id="MET8436656.1"/>
    </source>
</evidence>
<keyword evidence="4 5" id="KW-0472">Membrane</keyword>
<evidence type="ECO:0000313" key="8">
    <source>
        <dbReference type="Proteomes" id="UP001550044"/>
    </source>
</evidence>
<keyword evidence="8" id="KW-1185">Reference proteome</keyword>
<evidence type="ECO:0000256" key="2">
    <source>
        <dbReference type="ARBA" id="ARBA00022692"/>
    </source>
</evidence>
<dbReference type="InterPro" id="IPR049453">
    <property type="entry name" value="Memb_transporter_dom"/>
</dbReference>
<feature type="transmembrane region" description="Helical" evidence="5">
    <location>
        <begin position="407"/>
        <end position="424"/>
    </location>
</feature>
<organism evidence="7 8">
    <name type="scientific">Streptomyces sp. 900116325</name>
    <dbReference type="NCBI Taxonomy" id="3154295"/>
    <lineage>
        <taxon>Bacteria</taxon>
        <taxon>Bacillati</taxon>
        <taxon>Actinomycetota</taxon>
        <taxon>Actinomycetes</taxon>
        <taxon>Kitasatosporales</taxon>
        <taxon>Streptomycetaceae</taxon>
        <taxon>Streptomyces</taxon>
    </lineage>
</organism>
<feature type="transmembrane region" description="Helical" evidence="5">
    <location>
        <begin position="39"/>
        <end position="59"/>
    </location>
</feature>
<dbReference type="Pfam" id="PF13515">
    <property type="entry name" value="FUSC_2"/>
    <property type="match status" value="1"/>
</dbReference>
<accession>A0ABV2UFM9</accession>
<feature type="transmembrane region" description="Helical" evidence="5">
    <location>
        <begin position="15"/>
        <end position="32"/>
    </location>
</feature>
<feature type="transmembrane region" description="Helical" evidence="5">
    <location>
        <begin position="430"/>
        <end position="448"/>
    </location>
</feature>
<evidence type="ECO:0000259" key="6">
    <source>
        <dbReference type="Pfam" id="PF13515"/>
    </source>
</evidence>
<protein>
    <submittedName>
        <fullName evidence="7">FUSC family protein</fullName>
    </submittedName>
</protein>
<evidence type="ECO:0000256" key="3">
    <source>
        <dbReference type="ARBA" id="ARBA00022989"/>
    </source>
</evidence>
<proteinExistence type="predicted"/>
<feature type="domain" description="Integral membrane bound transporter" evidence="6">
    <location>
        <begin position="349"/>
        <end position="470"/>
    </location>
</feature>
<feature type="transmembrane region" description="Helical" evidence="5">
    <location>
        <begin position="114"/>
        <end position="136"/>
    </location>
</feature>
<dbReference type="RefSeq" id="WP_356711561.1">
    <property type="nucleotide sequence ID" value="NZ_JBEXIP010000028.1"/>
</dbReference>
<evidence type="ECO:0000256" key="4">
    <source>
        <dbReference type="ARBA" id="ARBA00023136"/>
    </source>
</evidence>
<reference evidence="7 8" key="1">
    <citation type="submission" date="2024-06" db="EMBL/GenBank/DDBJ databases">
        <title>The Natural Products Discovery Center: Release of the First 8490 Sequenced Strains for Exploring Actinobacteria Biosynthetic Diversity.</title>
        <authorList>
            <person name="Kalkreuter E."/>
            <person name="Kautsar S.A."/>
            <person name="Yang D."/>
            <person name="Bader C.D."/>
            <person name="Teijaro C.N."/>
            <person name="Fluegel L."/>
            <person name="Davis C.M."/>
            <person name="Simpson J.R."/>
            <person name="Lauterbach L."/>
            <person name="Steele A.D."/>
            <person name="Gui C."/>
            <person name="Meng S."/>
            <person name="Li G."/>
            <person name="Viehrig K."/>
            <person name="Ye F."/>
            <person name="Su P."/>
            <person name="Kiefer A.F."/>
            <person name="Nichols A."/>
            <person name="Cepeda A.J."/>
            <person name="Yan W."/>
            <person name="Fan B."/>
            <person name="Jiang Y."/>
            <person name="Adhikari A."/>
            <person name="Zheng C.-J."/>
            <person name="Schuster L."/>
            <person name="Cowan T.M."/>
            <person name="Smanski M.J."/>
            <person name="Chevrette M.G."/>
            <person name="De Carvalho L.P.S."/>
            <person name="Shen B."/>
        </authorList>
    </citation>
    <scope>NUCLEOTIDE SEQUENCE [LARGE SCALE GENOMIC DNA]</scope>
    <source>
        <strain evidence="7 8">NPDC005137</strain>
    </source>
</reference>
<keyword evidence="2 5" id="KW-0812">Transmembrane</keyword>
<dbReference type="EMBL" id="JBEXIP010000028">
    <property type="protein sequence ID" value="MET8436656.1"/>
    <property type="molecule type" value="Genomic_DNA"/>
</dbReference>
<feature type="transmembrane region" description="Helical" evidence="5">
    <location>
        <begin position="65"/>
        <end position="84"/>
    </location>
</feature>
<evidence type="ECO:0000256" key="5">
    <source>
        <dbReference type="SAM" id="Phobius"/>
    </source>
</evidence>
<evidence type="ECO:0000256" key="1">
    <source>
        <dbReference type="ARBA" id="ARBA00004141"/>
    </source>
</evidence>
<name>A0ABV2UFM9_9ACTN</name>
<feature type="transmembrane region" description="Helical" evidence="5">
    <location>
        <begin position="455"/>
        <end position="475"/>
    </location>
</feature>
<gene>
    <name evidence="7" type="ORF">ABZV61_28545</name>
</gene>
<feature type="transmembrane region" description="Helical" evidence="5">
    <location>
        <begin position="91"/>
        <end position="108"/>
    </location>
</feature>
<keyword evidence="3 5" id="KW-1133">Transmembrane helix</keyword>